<dbReference type="OrthoDB" id="1924787at2759"/>
<accession>A0A2C9V2P9</accession>
<gene>
    <name evidence="8" type="ORF">MANES_10G023600v8</name>
</gene>
<evidence type="ECO:0000256" key="1">
    <source>
        <dbReference type="ARBA" id="ARBA00004323"/>
    </source>
</evidence>
<feature type="signal peptide" evidence="6">
    <location>
        <begin position="1"/>
        <end position="23"/>
    </location>
</feature>
<keyword evidence="9" id="KW-1185">Reference proteome</keyword>
<evidence type="ECO:0000256" key="4">
    <source>
        <dbReference type="ARBA" id="ARBA00022968"/>
    </source>
</evidence>
<dbReference type="PANTHER" id="PTHR11062:SF253">
    <property type="entry name" value="EXOSTOSIN GT47 DOMAIN-CONTAINING PROTEIN"/>
    <property type="match status" value="1"/>
</dbReference>
<dbReference type="AlphaFoldDB" id="A0A2C9V2P9"/>
<evidence type="ECO:0000256" key="6">
    <source>
        <dbReference type="SAM" id="SignalP"/>
    </source>
</evidence>
<evidence type="ECO:0000256" key="2">
    <source>
        <dbReference type="ARBA" id="ARBA00010271"/>
    </source>
</evidence>
<keyword evidence="4" id="KW-0735">Signal-anchor</keyword>
<dbReference type="GO" id="GO:0016757">
    <property type="term" value="F:glycosyltransferase activity"/>
    <property type="evidence" value="ECO:0007669"/>
    <property type="project" value="UniProtKB-KW"/>
</dbReference>
<reference evidence="9" key="1">
    <citation type="journal article" date="2016" name="Nat. Biotechnol.">
        <title>Sequencing wild and cultivated cassava and related species reveals extensive interspecific hybridization and genetic diversity.</title>
        <authorList>
            <person name="Bredeson J.V."/>
            <person name="Lyons J.B."/>
            <person name="Prochnik S.E."/>
            <person name="Wu G.A."/>
            <person name="Ha C.M."/>
            <person name="Edsinger-Gonzales E."/>
            <person name="Grimwood J."/>
            <person name="Schmutz J."/>
            <person name="Rabbi I.Y."/>
            <person name="Egesi C."/>
            <person name="Nauluvula P."/>
            <person name="Lebot V."/>
            <person name="Ndunguru J."/>
            <person name="Mkamilo G."/>
            <person name="Bart R.S."/>
            <person name="Setter T.L."/>
            <person name="Gleadow R.M."/>
            <person name="Kulakow P."/>
            <person name="Ferguson M.E."/>
            <person name="Rounsley S."/>
            <person name="Rokhsar D.S."/>
        </authorList>
    </citation>
    <scope>NUCLEOTIDE SEQUENCE [LARGE SCALE GENOMIC DNA]</scope>
    <source>
        <strain evidence="9">cv. AM560-2</strain>
    </source>
</reference>
<sequence>MDINYFSFFLCFTFFTSSFHVHSKTITGSSSLYLSPTILFPNYQKMLEAFKIYMYTPPKPFSFTSPVESLFFSSLSNSPFVTQDPEEAHLFFVPLSANLSTRTIARVIRELRMEFPYWNRTLGADHFYVSCQGLGYESDRNLVELKKNSVQISCFPAPEGKFVPHKDITLPPLAFAHSTQVPANRTVKYRGFVKHNGVKESALVNELRSASDFFMENQPSDEKTFVDRLANSEFCLFEYGADVSGIADALRFGCVPVVISGRPIQDLPLMDVMRWQEIAVFVGYKSNGGLDLEELKGVLDRTCKGNTCEGKRRLGVAASKHLLWNETPEPLDPFHMIMYQLWLRRHTIRYAERKWV</sequence>
<evidence type="ECO:0000313" key="8">
    <source>
        <dbReference type="EMBL" id="OAY38552.1"/>
    </source>
</evidence>
<protein>
    <recommendedName>
        <fullName evidence="7">Exostosin GT47 domain-containing protein</fullName>
    </recommendedName>
</protein>
<evidence type="ECO:0000313" key="9">
    <source>
        <dbReference type="Proteomes" id="UP000091857"/>
    </source>
</evidence>
<keyword evidence="5" id="KW-0333">Golgi apparatus</keyword>
<proteinExistence type="inferred from homology"/>
<keyword evidence="3" id="KW-0328">Glycosyltransferase</keyword>
<comment type="subcellular location">
    <subcellularLocation>
        <location evidence="1">Golgi apparatus membrane</location>
        <topology evidence="1">Single-pass type II membrane protein</topology>
    </subcellularLocation>
</comment>
<dbReference type="InterPro" id="IPR040911">
    <property type="entry name" value="Exostosin_GT47"/>
</dbReference>
<evidence type="ECO:0000256" key="5">
    <source>
        <dbReference type="ARBA" id="ARBA00023034"/>
    </source>
</evidence>
<feature type="domain" description="Exostosin GT47" evidence="7">
    <location>
        <begin position="48"/>
        <end position="282"/>
    </location>
</feature>
<evidence type="ECO:0000256" key="3">
    <source>
        <dbReference type="ARBA" id="ARBA00022676"/>
    </source>
</evidence>
<dbReference type="Proteomes" id="UP000091857">
    <property type="component" value="Chromosome 10"/>
</dbReference>
<keyword evidence="4" id="KW-0812">Transmembrane</keyword>
<dbReference type="InterPro" id="IPR004263">
    <property type="entry name" value="Exostosin"/>
</dbReference>
<organism evidence="8 9">
    <name type="scientific">Manihot esculenta</name>
    <name type="common">Cassava</name>
    <name type="synonym">Jatropha manihot</name>
    <dbReference type="NCBI Taxonomy" id="3983"/>
    <lineage>
        <taxon>Eukaryota</taxon>
        <taxon>Viridiplantae</taxon>
        <taxon>Streptophyta</taxon>
        <taxon>Embryophyta</taxon>
        <taxon>Tracheophyta</taxon>
        <taxon>Spermatophyta</taxon>
        <taxon>Magnoliopsida</taxon>
        <taxon>eudicotyledons</taxon>
        <taxon>Gunneridae</taxon>
        <taxon>Pentapetalae</taxon>
        <taxon>rosids</taxon>
        <taxon>fabids</taxon>
        <taxon>Malpighiales</taxon>
        <taxon>Euphorbiaceae</taxon>
        <taxon>Crotonoideae</taxon>
        <taxon>Manihoteae</taxon>
        <taxon>Manihot</taxon>
    </lineage>
</organism>
<feature type="chain" id="PRO_5012361365" description="Exostosin GT47 domain-containing protein" evidence="6">
    <location>
        <begin position="24"/>
        <end position="356"/>
    </location>
</feature>
<dbReference type="GO" id="GO:0000139">
    <property type="term" value="C:Golgi membrane"/>
    <property type="evidence" value="ECO:0007669"/>
    <property type="project" value="UniProtKB-SubCell"/>
</dbReference>
<dbReference type="EMBL" id="CM004396">
    <property type="protein sequence ID" value="OAY38552.1"/>
    <property type="molecule type" value="Genomic_DNA"/>
</dbReference>
<keyword evidence="6" id="KW-0732">Signal</keyword>
<dbReference type="Gramene" id="Manes.10G023600.1.v8.1">
    <property type="protein sequence ID" value="Manes.10G023600.1.v8.1.CDS.1"/>
    <property type="gene ID" value="Manes.10G023600.v8.1"/>
</dbReference>
<comment type="similarity">
    <text evidence="2">Belongs to the glycosyltransferase 47 family.</text>
</comment>
<keyword evidence="3" id="KW-0808">Transferase</keyword>
<name>A0A2C9V2P9_MANES</name>
<dbReference type="PANTHER" id="PTHR11062">
    <property type="entry name" value="EXOSTOSIN HEPARAN SULFATE GLYCOSYLTRANSFERASE -RELATED"/>
    <property type="match status" value="1"/>
</dbReference>
<evidence type="ECO:0000259" key="7">
    <source>
        <dbReference type="Pfam" id="PF03016"/>
    </source>
</evidence>
<dbReference type="Pfam" id="PF03016">
    <property type="entry name" value="Exostosin_GT47"/>
    <property type="match status" value="1"/>
</dbReference>
<comment type="caution">
    <text evidence="8">The sequence shown here is derived from an EMBL/GenBank/DDBJ whole genome shotgun (WGS) entry which is preliminary data.</text>
</comment>